<accession>A0A8G2FDW6</accession>
<feature type="domain" description="PRC-barrel" evidence="1">
    <location>
        <begin position="28"/>
        <end position="104"/>
    </location>
</feature>
<dbReference type="InterPro" id="IPR027275">
    <property type="entry name" value="PRC-brl_dom"/>
</dbReference>
<organism evidence="2 3">
    <name type="scientific">Acidiphilium rubrum</name>
    <dbReference type="NCBI Taxonomy" id="526"/>
    <lineage>
        <taxon>Bacteria</taxon>
        <taxon>Pseudomonadati</taxon>
        <taxon>Pseudomonadota</taxon>
        <taxon>Alphaproteobacteria</taxon>
        <taxon>Acetobacterales</taxon>
        <taxon>Acidocellaceae</taxon>
        <taxon>Acidiphilium</taxon>
    </lineage>
</organism>
<dbReference type="EMBL" id="FTNE01000008">
    <property type="protein sequence ID" value="SIQ68912.1"/>
    <property type="molecule type" value="Genomic_DNA"/>
</dbReference>
<dbReference type="PANTHER" id="PTHR36505">
    <property type="entry name" value="BLR1072 PROTEIN"/>
    <property type="match status" value="1"/>
</dbReference>
<dbReference type="Gene3D" id="2.30.30.240">
    <property type="entry name" value="PRC-barrel domain"/>
    <property type="match status" value="1"/>
</dbReference>
<dbReference type="PANTHER" id="PTHR36505:SF1">
    <property type="entry name" value="BLR1072 PROTEIN"/>
    <property type="match status" value="1"/>
</dbReference>
<dbReference type="SUPFAM" id="SSF50346">
    <property type="entry name" value="PRC-barrel domain"/>
    <property type="match status" value="1"/>
</dbReference>
<dbReference type="AlphaFoldDB" id="A0A8G2FDW6"/>
<name>A0A8G2FDW6_ACIRU</name>
<protein>
    <submittedName>
        <fullName evidence="2">PRC-barrel domain-containing protein</fullName>
    </submittedName>
</protein>
<dbReference type="Proteomes" id="UP000186308">
    <property type="component" value="Unassembled WGS sequence"/>
</dbReference>
<dbReference type="RefSeq" id="WP_245594047.1">
    <property type="nucleotide sequence ID" value="NZ_FTNE01000008.1"/>
</dbReference>
<sequence length="141" mass="15729">MSSHDETMRTANSARAEQLDSLSETRTLIAASKVNGTHVYNRQGDSIGSIYDVMIDKNSGRISYAIMSFGGFLGLGEHYHPLPWSMLHYDRQQGGYVVDIDRDRLEGGPSFATSAMPDWSNGIYGERVDEYYGVHPGMMTR</sequence>
<evidence type="ECO:0000313" key="2">
    <source>
        <dbReference type="EMBL" id="SIQ68912.1"/>
    </source>
</evidence>
<keyword evidence="3" id="KW-1185">Reference proteome</keyword>
<reference evidence="2 3" key="1">
    <citation type="submission" date="2017-01" db="EMBL/GenBank/DDBJ databases">
        <authorList>
            <person name="Varghese N."/>
            <person name="Submissions S."/>
        </authorList>
    </citation>
    <scope>NUCLEOTIDE SEQUENCE [LARGE SCALE GENOMIC DNA]</scope>
    <source>
        <strain evidence="2 3">ATCC 35905</strain>
    </source>
</reference>
<evidence type="ECO:0000313" key="3">
    <source>
        <dbReference type="Proteomes" id="UP000186308"/>
    </source>
</evidence>
<proteinExistence type="predicted"/>
<dbReference type="InterPro" id="IPR011033">
    <property type="entry name" value="PRC_barrel-like_sf"/>
</dbReference>
<evidence type="ECO:0000259" key="1">
    <source>
        <dbReference type="Pfam" id="PF05239"/>
    </source>
</evidence>
<dbReference type="Pfam" id="PF05239">
    <property type="entry name" value="PRC"/>
    <property type="match status" value="1"/>
</dbReference>
<gene>
    <name evidence="2" type="ORF">SAMN05421828_1087</name>
</gene>
<comment type="caution">
    <text evidence="2">The sequence shown here is derived from an EMBL/GenBank/DDBJ whole genome shotgun (WGS) entry which is preliminary data.</text>
</comment>